<protein>
    <submittedName>
        <fullName evidence="2">Uncharacterized protein</fullName>
    </submittedName>
</protein>
<dbReference type="OrthoDB" id="9969823at2"/>
<feature type="compositionally biased region" description="Low complexity" evidence="1">
    <location>
        <begin position="59"/>
        <end position="80"/>
    </location>
</feature>
<name>A0A495JVJ4_9ACTN</name>
<accession>A0A495JVJ4</accession>
<gene>
    <name evidence="2" type="ORF">BDK92_7574</name>
</gene>
<dbReference type="Proteomes" id="UP000277671">
    <property type="component" value="Unassembled WGS sequence"/>
</dbReference>
<evidence type="ECO:0000313" key="3">
    <source>
        <dbReference type="Proteomes" id="UP000277671"/>
    </source>
</evidence>
<dbReference type="EMBL" id="RBKT01000001">
    <property type="protein sequence ID" value="RKR93066.1"/>
    <property type="molecule type" value="Genomic_DNA"/>
</dbReference>
<keyword evidence="3" id="KW-1185">Reference proteome</keyword>
<evidence type="ECO:0000313" key="2">
    <source>
        <dbReference type="EMBL" id="RKR93066.1"/>
    </source>
</evidence>
<comment type="caution">
    <text evidence="2">The sequence shown here is derived from an EMBL/GenBank/DDBJ whole genome shotgun (WGS) entry which is preliminary data.</text>
</comment>
<proteinExistence type="predicted"/>
<dbReference type="AlphaFoldDB" id="A0A495JVJ4"/>
<evidence type="ECO:0000256" key="1">
    <source>
        <dbReference type="SAM" id="MobiDB-lite"/>
    </source>
</evidence>
<feature type="region of interest" description="Disordered" evidence="1">
    <location>
        <begin position="59"/>
        <end position="83"/>
    </location>
</feature>
<sequence length="300" mass="31565">MREVPTVTPTGVALIAQPTPCDTTYQDASTGAASSVCACGSYAVGRCGPCGRPVCEQCSSTSAPRQSTTRTTAAREAAGSAHGGPLAGLSAIADPAERLLRAARVVYRASGYAASGGSLLVGPANTGITGRSHWRYADLHRICPELVDGTVGEYRDPTAALRSFRGPDPVPWDSAVISHWFARRMAGVEPTETLDLGRMGFSPIRGRIAVTTSRTPAWVLVNGATYREPAWEDPRFGWKGGRTDTAYVLADGRVVRVSQRKSFGKQVRGMLRSVGWNVATEACGLNLKALAELGGLLGSG</sequence>
<organism evidence="2 3">
    <name type="scientific">Micromonospora pisi</name>
    <dbReference type="NCBI Taxonomy" id="589240"/>
    <lineage>
        <taxon>Bacteria</taxon>
        <taxon>Bacillati</taxon>
        <taxon>Actinomycetota</taxon>
        <taxon>Actinomycetes</taxon>
        <taxon>Micromonosporales</taxon>
        <taxon>Micromonosporaceae</taxon>
        <taxon>Micromonospora</taxon>
    </lineage>
</organism>
<dbReference type="RefSeq" id="WP_121161137.1">
    <property type="nucleotide sequence ID" value="NZ_RBKT01000001.1"/>
</dbReference>
<reference evidence="2 3" key="1">
    <citation type="submission" date="2018-10" db="EMBL/GenBank/DDBJ databases">
        <title>Sequencing the genomes of 1000 actinobacteria strains.</title>
        <authorList>
            <person name="Klenk H.-P."/>
        </authorList>
    </citation>
    <scope>NUCLEOTIDE SEQUENCE [LARGE SCALE GENOMIC DNA]</scope>
    <source>
        <strain evidence="2 3">DSM 45175</strain>
    </source>
</reference>